<dbReference type="InterPro" id="IPR014717">
    <property type="entry name" value="Transl_elong_EF1B/ribsomal_bS6"/>
</dbReference>
<keyword evidence="2" id="KW-1185">Reference proteome</keyword>
<organism evidence="1 2">
    <name type="scientific">Selenomonas flueggei ATCC 43531</name>
    <dbReference type="NCBI Taxonomy" id="638302"/>
    <lineage>
        <taxon>Bacteria</taxon>
        <taxon>Bacillati</taxon>
        <taxon>Bacillota</taxon>
        <taxon>Negativicutes</taxon>
        <taxon>Selenomonadales</taxon>
        <taxon>Selenomonadaceae</taxon>
        <taxon>Selenomonas</taxon>
    </lineage>
</organism>
<name>C4V691_9FIRM</name>
<dbReference type="GO" id="GO:0043683">
    <property type="term" value="P:type IV pilus assembly"/>
    <property type="evidence" value="ECO:0007669"/>
    <property type="project" value="InterPro"/>
</dbReference>
<dbReference type="PANTHER" id="PTHR39555:SF1">
    <property type="entry name" value="TYPE IV PILUS INNER MEMBRANE COMPONENT PILO"/>
    <property type="match status" value="1"/>
</dbReference>
<dbReference type="Pfam" id="PF04350">
    <property type="entry name" value="PilO"/>
    <property type="match status" value="1"/>
</dbReference>
<evidence type="ECO:0000313" key="1">
    <source>
        <dbReference type="EMBL" id="EEQ47689.1"/>
    </source>
</evidence>
<dbReference type="PANTHER" id="PTHR39555">
    <property type="entry name" value="FIMBRIAL ASSEMBLY PROTEIN PILO-LIKE PROTEIN-RELATED"/>
    <property type="match status" value="1"/>
</dbReference>
<dbReference type="InterPro" id="IPR007445">
    <property type="entry name" value="PilO"/>
</dbReference>
<dbReference type="GO" id="GO:0043107">
    <property type="term" value="P:type IV pilus-dependent motility"/>
    <property type="evidence" value="ECO:0007669"/>
    <property type="project" value="InterPro"/>
</dbReference>
<evidence type="ECO:0008006" key="3">
    <source>
        <dbReference type="Google" id="ProtNLM"/>
    </source>
</evidence>
<dbReference type="AlphaFoldDB" id="C4V691"/>
<dbReference type="EMBL" id="ACLA01000033">
    <property type="protein sequence ID" value="EEQ47689.1"/>
    <property type="molecule type" value="Genomic_DNA"/>
</dbReference>
<sequence>MMERYTERQRIMAALIWGLALALFYFAVAAPYFSAAREAALAERDAARTLLARTEQYQRMSSADAQAEDKLRLREAHLCTLLPEEQEQGRFLPSVERSARRAGVTLERIVPHRSESTGAVIRQTVEIRLYGGYFAILSFMRDVEAGDRAVSFAAIDLTADGSVLHGTLMMETAALAAGE</sequence>
<comment type="caution">
    <text evidence="1">The sequence shown here is derived from an EMBL/GenBank/DDBJ whole genome shotgun (WGS) entry which is preliminary data.</text>
</comment>
<dbReference type="RefSeq" id="WP_006691118.1">
    <property type="nucleotide sequence ID" value="NZ_GG694008.1"/>
</dbReference>
<reference evidence="1 2" key="1">
    <citation type="submission" date="2009-04" db="EMBL/GenBank/DDBJ databases">
        <authorList>
            <person name="Qin X."/>
            <person name="Bachman B."/>
            <person name="Battles P."/>
            <person name="Bell A."/>
            <person name="Bess C."/>
            <person name="Bickham C."/>
            <person name="Chaboub L."/>
            <person name="Chen D."/>
            <person name="Coyle M."/>
            <person name="Deiros D.R."/>
            <person name="Dinh H."/>
            <person name="Forbes L."/>
            <person name="Fowler G."/>
            <person name="Francisco L."/>
            <person name="Fu Q."/>
            <person name="Gubbala S."/>
            <person name="Hale W."/>
            <person name="Han Y."/>
            <person name="Hemphill L."/>
            <person name="Highlander S.K."/>
            <person name="Hirani K."/>
            <person name="Hogues M."/>
            <person name="Jackson L."/>
            <person name="Jakkamsetti A."/>
            <person name="Javaid M."/>
            <person name="Jiang H."/>
            <person name="Korchina V."/>
            <person name="Kovar C."/>
            <person name="Lara F."/>
            <person name="Lee S."/>
            <person name="Mata R."/>
            <person name="Mathew T."/>
            <person name="Moen C."/>
            <person name="Morales K."/>
            <person name="Munidasa M."/>
            <person name="Nazareth L."/>
            <person name="Ngo R."/>
            <person name="Nguyen L."/>
            <person name="Okwuonu G."/>
            <person name="Ongeri F."/>
            <person name="Patil S."/>
            <person name="Petrosino J."/>
            <person name="Pham C."/>
            <person name="Pham P."/>
            <person name="Pu L.-L."/>
            <person name="Puazo M."/>
            <person name="Raj R."/>
            <person name="Reid J."/>
            <person name="Rouhana J."/>
            <person name="Saada N."/>
            <person name="Shang Y."/>
            <person name="Simmons D."/>
            <person name="Thornton R."/>
            <person name="Warren J."/>
            <person name="Weissenberger G."/>
            <person name="Zhang J."/>
            <person name="Zhang L."/>
            <person name="Zhou C."/>
            <person name="Zhu D."/>
            <person name="Muzny D."/>
            <person name="Worley K."/>
            <person name="Gibbs R."/>
        </authorList>
    </citation>
    <scope>NUCLEOTIDE SEQUENCE [LARGE SCALE GENOMIC DNA]</scope>
    <source>
        <strain evidence="1 2">ATCC 43531</strain>
    </source>
</reference>
<proteinExistence type="predicted"/>
<protein>
    <recommendedName>
        <fullName evidence="3">Pilus assembly protein, PilO</fullName>
    </recommendedName>
</protein>
<dbReference type="Gene3D" id="3.30.70.60">
    <property type="match status" value="1"/>
</dbReference>
<evidence type="ECO:0000313" key="2">
    <source>
        <dbReference type="Proteomes" id="UP000005309"/>
    </source>
</evidence>
<dbReference type="HOGENOM" id="CLU_1407888_0_0_9"/>
<dbReference type="STRING" id="638302.HMPREF0908_1991"/>
<gene>
    <name evidence="1" type="ORF">HMPREF0908_1991</name>
</gene>
<accession>C4V691</accession>
<dbReference type="Proteomes" id="UP000005309">
    <property type="component" value="Unassembled WGS sequence"/>
</dbReference>